<evidence type="ECO:0000313" key="2">
    <source>
        <dbReference type="Proteomes" id="UP000325122"/>
    </source>
</evidence>
<dbReference type="RefSeq" id="WP_150022636.1">
    <property type="nucleotide sequence ID" value="NZ_VWOJ01000002.1"/>
</dbReference>
<protein>
    <submittedName>
        <fullName evidence="1">Thioesterase</fullName>
    </submittedName>
</protein>
<dbReference type="AlphaFoldDB" id="A0A5M6ZJE4"/>
<dbReference type="EMBL" id="VWOJ01000002">
    <property type="protein sequence ID" value="KAA5803368.1"/>
    <property type="molecule type" value="Genomic_DNA"/>
</dbReference>
<dbReference type="Pfam" id="PF13279">
    <property type="entry name" value="4HBT_2"/>
    <property type="match status" value="1"/>
</dbReference>
<organism evidence="1 2">
    <name type="scientific">Alkalicaulis satelles</name>
    <dbReference type="NCBI Taxonomy" id="2609175"/>
    <lineage>
        <taxon>Bacteria</taxon>
        <taxon>Pseudomonadati</taxon>
        <taxon>Pseudomonadota</taxon>
        <taxon>Alphaproteobacteria</taxon>
        <taxon>Maricaulales</taxon>
        <taxon>Maricaulaceae</taxon>
        <taxon>Alkalicaulis</taxon>
    </lineage>
</organism>
<dbReference type="Proteomes" id="UP000325122">
    <property type="component" value="Unassembled WGS sequence"/>
</dbReference>
<comment type="caution">
    <text evidence="1">The sequence shown here is derived from an EMBL/GenBank/DDBJ whole genome shotgun (WGS) entry which is preliminary data.</text>
</comment>
<accession>A0A5M6ZJE4</accession>
<keyword evidence="2" id="KW-1185">Reference proteome</keyword>
<dbReference type="InterPro" id="IPR029069">
    <property type="entry name" value="HotDog_dom_sf"/>
</dbReference>
<gene>
    <name evidence="1" type="ORF">F1654_06045</name>
</gene>
<dbReference type="SUPFAM" id="SSF54637">
    <property type="entry name" value="Thioesterase/thiol ester dehydrase-isomerase"/>
    <property type="match status" value="2"/>
</dbReference>
<proteinExistence type="predicted"/>
<reference evidence="1 2" key="1">
    <citation type="submission" date="2019-09" db="EMBL/GenBank/DDBJ databases">
        <authorList>
            <person name="Kevbrin V."/>
            <person name="Grouzdev D.S."/>
        </authorList>
    </citation>
    <scope>NUCLEOTIDE SEQUENCE [LARGE SCALE GENOMIC DNA]</scope>
    <source>
        <strain evidence="1 2">G-192</strain>
    </source>
</reference>
<name>A0A5M6ZJE4_9PROT</name>
<evidence type="ECO:0000313" key="1">
    <source>
        <dbReference type="EMBL" id="KAA5803368.1"/>
    </source>
</evidence>
<dbReference type="Gene3D" id="3.10.129.10">
    <property type="entry name" value="Hotdog Thioesterase"/>
    <property type="match status" value="2"/>
</dbReference>
<sequence length="307" mass="32769">MLTLWRGNANAWECDELGHLNVRFYLAKAWEAIEALACEAGMRAPFQPGATATLIAREVIVRFLAEARPGAPLVIRGSVRQVDEAGLTADLIMDHAALGKPAAAFSVHLDHVDPASARPFAWSGRVRARLDALTGAAPPECAPRSLSQAPPAADVSLGRADALGLEEIGRGRINPQDADRFGRMRLEFAMGKVSDSVIHLSAGFPEQWRAYQAGQAPGAASALLEARIVMRRWPQAGEGFVIRSGLAGAGGKVRHLVHWVCDPVSGAPLWTMQGVGCLLDLDTRRLKPVEGQALKTMQAAVIDGLAL</sequence>